<dbReference type="PANTHER" id="PTHR42861">
    <property type="entry name" value="CALCIUM-TRANSPORTING ATPASE"/>
    <property type="match status" value="1"/>
</dbReference>
<dbReference type="EMBL" id="RDQH01000327">
    <property type="protein sequence ID" value="RXI09475.1"/>
    <property type="molecule type" value="Genomic_DNA"/>
</dbReference>
<reference evidence="3 4" key="1">
    <citation type="submission" date="2018-10" db="EMBL/GenBank/DDBJ databases">
        <title>A high-quality apple genome assembly.</title>
        <authorList>
            <person name="Hu J."/>
        </authorList>
    </citation>
    <scope>NUCLEOTIDE SEQUENCE [LARGE SCALE GENOMIC DNA]</scope>
    <source>
        <strain evidence="4">cv. HFTH1</strain>
        <tissue evidence="3">Young leaf</tissue>
    </source>
</reference>
<feature type="transmembrane region" description="Helical" evidence="2">
    <location>
        <begin position="89"/>
        <end position="110"/>
    </location>
</feature>
<dbReference type="Proteomes" id="UP000290289">
    <property type="component" value="Chromosome 1"/>
</dbReference>
<gene>
    <name evidence="3" type="ORF">DVH24_034092</name>
</gene>
<accession>A0A498KUS7</accession>
<dbReference type="InterPro" id="IPR023214">
    <property type="entry name" value="HAD_sf"/>
</dbReference>
<proteinExistence type="predicted"/>
<sequence length="116" mass="13232">MDLLEYFLGIGVPVGDATDAARSASDIALHEPGLSVIISALLTCRAIFQRMNYTEATCMFIELCVLFSYLLSFVEFRFMFISLIWKFDFAPFVVLVIVILNDDKIFILMLKLINDY</sequence>
<keyword evidence="4" id="KW-1185">Reference proteome</keyword>
<comment type="caution">
    <text evidence="3">The sequence shown here is derived from an EMBL/GenBank/DDBJ whole genome shotgun (WGS) entry which is preliminary data.</text>
</comment>
<evidence type="ECO:0000313" key="4">
    <source>
        <dbReference type="Proteomes" id="UP000290289"/>
    </source>
</evidence>
<keyword evidence="2" id="KW-1133">Transmembrane helix</keyword>
<protein>
    <recommendedName>
        <fullName evidence="5">H(+)-exporting diphosphatase</fullName>
    </recommendedName>
</protein>
<organism evidence="3 4">
    <name type="scientific">Malus domestica</name>
    <name type="common">Apple</name>
    <name type="synonym">Pyrus malus</name>
    <dbReference type="NCBI Taxonomy" id="3750"/>
    <lineage>
        <taxon>Eukaryota</taxon>
        <taxon>Viridiplantae</taxon>
        <taxon>Streptophyta</taxon>
        <taxon>Embryophyta</taxon>
        <taxon>Tracheophyta</taxon>
        <taxon>Spermatophyta</taxon>
        <taxon>Magnoliopsida</taxon>
        <taxon>eudicotyledons</taxon>
        <taxon>Gunneridae</taxon>
        <taxon>Pentapetalae</taxon>
        <taxon>rosids</taxon>
        <taxon>fabids</taxon>
        <taxon>Rosales</taxon>
        <taxon>Rosaceae</taxon>
        <taxon>Amygdaloideae</taxon>
        <taxon>Maleae</taxon>
        <taxon>Malus</taxon>
    </lineage>
</organism>
<name>A0A498KUS7_MALDO</name>
<dbReference type="Gene3D" id="3.40.50.1000">
    <property type="entry name" value="HAD superfamily/HAD-like"/>
    <property type="match status" value="1"/>
</dbReference>
<evidence type="ECO:0000256" key="1">
    <source>
        <dbReference type="ARBA" id="ARBA00022842"/>
    </source>
</evidence>
<keyword evidence="1" id="KW-0460">Magnesium</keyword>
<dbReference type="STRING" id="3750.A0A498KUS7"/>
<evidence type="ECO:0000256" key="2">
    <source>
        <dbReference type="SAM" id="Phobius"/>
    </source>
</evidence>
<evidence type="ECO:0008006" key="5">
    <source>
        <dbReference type="Google" id="ProtNLM"/>
    </source>
</evidence>
<keyword evidence="2" id="KW-0812">Transmembrane</keyword>
<dbReference type="AlphaFoldDB" id="A0A498KUS7"/>
<feature type="transmembrane region" description="Helical" evidence="2">
    <location>
        <begin position="60"/>
        <end position="83"/>
    </location>
</feature>
<dbReference type="Gene3D" id="1.20.1110.10">
    <property type="entry name" value="Calcium-transporting ATPase, transmembrane domain"/>
    <property type="match status" value="1"/>
</dbReference>
<keyword evidence="2" id="KW-0472">Membrane</keyword>
<evidence type="ECO:0000313" key="3">
    <source>
        <dbReference type="EMBL" id="RXI09475.1"/>
    </source>
</evidence>